<feature type="compositionally biased region" description="Low complexity" evidence="19">
    <location>
        <begin position="23"/>
        <end position="40"/>
    </location>
</feature>
<dbReference type="GO" id="GO:0005778">
    <property type="term" value="C:peroxisomal membrane"/>
    <property type="evidence" value="ECO:0007669"/>
    <property type="project" value="UniProtKB-SubCell"/>
</dbReference>
<evidence type="ECO:0000256" key="3">
    <source>
        <dbReference type="ARBA" id="ARBA00004906"/>
    </source>
</evidence>
<dbReference type="InterPro" id="IPR001841">
    <property type="entry name" value="Znf_RING"/>
</dbReference>
<keyword evidence="8" id="KW-0808">Transferase</keyword>
<keyword evidence="9" id="KW-0812">Transmembrane</keyword>
<dbReference type="InterPro" id="IPR025654">
    <property type="entry name" value="PEX2/10"/>
</dbReference>
<dbReference type="GO" id="GO:0008270">
    <property type="term" value="F:zinc ion binding"/>
    <property type="evidence" value="ECO:0007669"/>
    <property type="project" value="UniProtKB-KW"/>
</dbReference>
<evidence type="ECO:0000256" key="19">
    <source>
        <dbReference type="SAM" id="MobiDB-lite"/>
    </source>
</evidence>
<keyword evidence="7" id="KW-0962">Peroxisome biogenesis</keyword>
<evidence type="ECO:0000259" key="20">
    <source>
        <dbReference type="PROSITE" id="PS50089"/>
    </source>
</evidence>
<evidence type="ECO:0000256" key="5">
    <source>
        <dbReference type="ARBA" id="ARBA00012483"/>
    </source>
</evidence>
<dbReference type="PROSITE" id="PS50089">
    <property type="entry name" value="ZF_RING_2"/>
    <property type="match status" value="1"/>
</dbReference>
<dbReference type="GO" id="GO:0016558">
    <property type="term" value="P:protein import into peroxisome matrix"/>
    <property type="evidence" value="ECO:0007669"/>
    <property type="project" value="InterPro"/>
</dbReference>
<dbReference type="OrthoDB" id="8929563at2759"/>
<comment type="similarity">
    <text evidence="4">Belongs to the pex2/pex10/pex12 family.</text>
</comment>
<comment type="pathway">
    <text evidence="3">Protein modification; protein ubiquitination.</text>
</comment>
<evidence type="ECO:0000256" key="10">
    <source>
        <dbReference type="ARBA" id="ARBA00022723"/>
    </source>
</evidence>
<comment type="subcellular location">
    <subcellularLocation>
        <location evidence="2">Peroxisome membrane</location>
        <topology evidence="2">Multi-pass membrane protein</topology>
    </subcellularLocation>
</comment>
<keyword evidence="11 18" id="KW-0863">Zinc-finger</keyword>
<keyword evidence="14" id="KW-0653">Protein transport</keyword>
<evidence type="ECO:0000256" key="17">
    <source>
        <dbReference type="ARBA" id="ARBA00023140"/>
    </source>
</evidence>
<keyword evidence="15" id="KW-1133">Transmembrane helix</keyword>
<keyword evidence="17" id="KW-0576">Peroxisome</keyword>
<feature type="region of interest" description="Disordered" evidence="19">
    <location>
        <begin position="1"/>
        <end position="40"/>
    </location>
</feature>
<sequence length="393" mass="43816">MAEGYSDYHSPPPLPDSIIDGELPGSLPGPSSSLVSLSHSDGSKTVKIKTTAVNTHLLGKIFSFFPKSIFLISDSGNVRTADSQGKFGLSWRDDENHWTCHGDTITPPPPTHQLATESDSSNELQYCYQGRGRGKSKASSKWIPHVSASKAKPPGVYNETEFMKTIGIYRYKDGVYEKVGNFPVRLNEERANIAHVKQVVSQESFKGEEVVIVDVDFLKIPDTSSTRGSLFWKNPNKKISAILEEDYSRTRSTFPKNVAGSKRFHPDEKQSLIFEERLRKVEKSLDVSQQKDKVLLLDSEVASLKLKLAKANDILQRVLTSFRCTLCMKCPVLPAYKSPCCEEVLGCYNCIQQWLDTQPSCPFCRASMTPESLVDIPVIKPLFDALSEIDESN</sequence>
<dbReference type="SUPFAM" id="SSF57850">
    <property type="entry name" value="RING/U-box"/>
    <property type="match status" value="1"/>
</dbReference>
<evidence type="ECO:0000256" key="12">
    <source>
        <dbReference type="ARBA" id="ARBA00022786"/>
    </source>
</evidence>
<evidence type="ECO:0000256" key="2">
    <source>
        <dbReference type="ARBA" id="ARBA00004585"/>
    </source>
</evidence>
<dbReference type="GO" id="GO:0061630">
    <property type="term" value="F:ubiquitin protein ligase activity"/>
    <property type="evidence" value="ECO:0007669"/>
    <property type="project" value="UniProtKB-EC"/>
</dbReference>
<evidence type="ECO:0000256" key="15">
    <source>
        <dbReference type="ARBA" id="ARBA00022989"/>
    </source>
</evidence>
<keyword evidence="12" id="KW-0833">Ubl conjugation pathway</keyword>
<dbReference type="InParanoid" id="A0A1X7T8Y3"/>
<evidence type="ECO:0000256" key="14">
    <source>
        <dbReference type="ARBA" id="ARBA00022927"/>
    </source>
</evidence>
<dbReference type="EC" id="2.3.2.27" evidence="5"/>
<evidence type="ECO:0000256" key="6">
    <source>
        <dbReference type="ARBA" id="ARBA00022448"/>
    </source>
</evidence>
<dbReference type="AlphaFoldDB" id="A0A1X7T8Y3"/>
<evidence type="ECO:0000256" key="7">
    <source>
        <dbReference type="ARBA" id="ARBA00022593"/>
    </source>
</evidence>
<evidence type="ECO:0000256" key="16">
    <source>
        <dbReference type="ARBA" id="ARBA00023136"/>
    </source>
</evidence>
<evidence type="ECO:0000313" key="21">
    <source>
        <dbReference type="EnsemblMetazoa" id="Aqu2.1.11009_001"/>
    </source>
</evidence>
<keyword evidence="13" id="KW-0862">Zinc</keyword>
<dbReference type="PANTHER" id="PTHR23350:SF0">
    <property type="entry name" value="PEROXISOME BIOGENESIS FACTOR 10"/>
    <property type="match status" value="1"/>
</dbReference>
<evidence type="ECO:0000256" key="9">
    <source>
        <dbReference type="ARBA" id="ARBA00022692"/>
    </source>
</evidence>
<name>A0A1X7T8Y3_AMPQE</name>
<comment type="catalytic activity">
    <reaction evidence="1">
        <text>S-ubiquitinyl-[E2 ubiquitin-conjugating enzyme]-L-cysteine + [acceptor protein]-L-lysine = [E2 ubiquitin-conjugating enzyme]-L-cysteine + N(6)-ubiquitinyl-[acceptor protein]-L-lysine.</text>
        <dbReference type="EC" id="2.3.2.27"/>
    </reaction>
</comment>
<evidence type="ECO:0000256" key="18">
    <source>
        <dbReference type="PROSITE-ProRule" id="PRU00175"/>
    </source>
</evidence>
<dbReference type="PANTHER" id="PTHR23350">
    <property type="entry name" value="PEROXISOME ASSEMBLY PROTEIN 10"/>
    <property type="match status" value="1"/>
</dbReference>
<feature type="domain" description="RING-type" evidence="20">
    <location>
        <begin position="324"/>
        <end position="365"/>
    </location>
</feature>
<reference evidence="21" key="1">
    <citation type="submission" date="2017-05" db="UniProtKB">
        <authorList>
            <consortium name="EnsemblMetazoa"/>
        </authorList>
    </citation>
    <scope>IDENTIFICATION</scope>
</reference>
<dbReference type="EnsemblMetazoa" id="Aqu2.1.11009_001">
    <property type="protein sequence ID" value="Aqu2.1.11009_001"/>
    <property type="gene ID" value="Aqu2.1.11009"/>
</dbReference>
<evidence type="ECO:0000256" key="1">
    <source>
        <dbReference type="ARBA" id="ARBA00000900"/>
    </source>
</evidence>
<evidence type="ECO:0000256" key="4">
    <source>
        <dbReference type="ARBA" id="ARBA00008704"/>
    </source>
</evidence>
<protein>
    <recommendedName>
        <fullName evidence="5">RING-type E3 ubiquitin transferase</fullName>
        <ecNumber evidence="5">2.3.2.27</ecNumber>
    </recommendedName>
</protein>
<keyword evidence="10" id="KW-0479">Metal-binding</keyword>
<proteinExistence type="inferred from homology"/>
<dbReference type="InterPro" id="IPR013083">
    <property type="entry name" value="Znf_RING/FYVE/PHD"/>
</dbReference>
<organism evidence="21">
    <name type="scientific">Amphimedon queenslandica</name>
    <name type="common">Sponge</name>
    <dbReference type="NCBI Taxonomy" id="400682"/>
    <lineage>
        <taxon>Eukaryota</taxon>
        <taxon>Metazoa</taxon>
        <taxon>Porifera</taxon>
        <taxon>Demospongiae</taxon>
        <taxon>Heteroscleromorpha</taxon>
        <taxon>Haplosclerida</taxon>
        <taxon>Niphatidae</taxon>
        <taxon>Amphimedon</taxon>
    </lineage>
</organism>
<keyword evidence="16" id="KW-0472">Membrane</keyword>
<keyword evidence="6" id="KW-0813">Transport</keyword>
<accession>A0A1X7T8Y3</accession>
<evidence type="ECO:0000256" key="11">
    <source>
        <dbReference type="ARBA" id="ARBA00022771"/>
    </source>
</evidence>
<evidence type="ECO:0000256" key="13">
    <source>
        <dbReference type="ARBA" id="ARBA00022833"/>
    </source>
</evidence>
<dbReference type="Gene3D" id="3.30.40.10">
    <property type="entry name" value="Zinc/RING finger domain, C3HC4 (zinc finger)"/>
    <property type="match status" value="1"/>
</dbReference>
<evidence type="ECO:0000256" key="8">
    <source>
        <dbReference type="ARBA" id="ARBA00022679"/>
    </source>
</evidence>